<gene>
    <name evidence="2" type="ORF">XAT740_LOCUS29786</name>
</gene>
<keyword evidence="1" id="KW-1133">Transmembrane helix</keyword>
<comment type="caution">
    <text evidence="2">The sequence shown here is derived from an EMBL/GenBank/DDBJ whole genome shotgun (WGS) entry which is preliminary data.</text>
</comment>
<dbReference type="EMBL" id="CAJNOR010002615">
    <property type="protein sequence ID" value="CAF1318639.1"/>
    <property type="molecule type" value="Genomic_DNA"/>
</dbReference>
<proteinExistence type="predicted"/>
<feature type="transmembrane region" description="Helical" evidence="1">
    <location>
        <begin position="38"/>
        <end position="62"/>
    </location>
</feature>
<name>A0A815EZA6_ADIRI</name>
<sequence length="871" mass="101787">MFLDEISRNRLSKIFRKLEKSLVNINIYNRHSRDRTRVYHGVLSTWLYITLLLLSVLIIILFSNLSNETISETFSNPTFKQYTELYETYSTKLICPCSQLLIPYGSFTEFQVRLHQICSSDFIQSSWYERFPPTSFLRRQIHFLSVASSYFQTLATFCDFANETINGASQHFLTTNFVNRHLLSNHSFVSTMNSVLNLLILSTRADFHYKMSLTTVSMHSNYYVSNMRVNADLRSEVLSNSSVHYEVIIGVYTPEIYDMKGQYCHCTRDWSCPVNFQIRLHNWLTDIDWQIEGIYGSCTIIDSIFKSSMICLFKKGCLTRLRILANMPEFVSVKPLDSELPSRYSSDTLIEKIFDEMMVENWNYSYSYEQFYHKCQPKSCSVTYERKMNVIYIITFIVSLIGGINIILRMISPIIIEIILKLMATAKRNRITQIPMIQQENHQSETIGGGAIKQITQIKDKLMMLNIFDSGSNDAETVHRERTATRFYCFIFSISIFIITIHIVYSNITVIRSIPKPSEDQYNDILISHSDSLDCPCSKVSIEYRYFMKIETRFHSICVSHFIGQEWRDSLLHHTVYIMDRRDIRIRGNSYFLFISSLCQLFQTTIHDAIDQFLHDTFINIRLISRPDFEMRIDNIFSQFRNTTSAKFSRNFKLIRDIMNGNTFVSGHLLNWEWWRDLTRTFYTIPTRPIIMDNGCSCGTQSDCTEPGGVFYTYYRNPPIKFFIPGWNIGCSVVETVLHSTFECFYDQNCTDSLLHHLKAAFYVSHMHASPIDSSINSRFKRNTMIQDIADELFVEEWMVNRSYSSFYSQCSPTSCSYQIQRDEYVIYTVSKILGLYGGLTITLRFIVPMIIQTIFQIQNCCQTNVVVPIR</sequence>
<keyword evidence="1" id="KW-0812">Transmembrane</keyword>
<feature type="transmembrane region" description="Helical" evidence="1">
    <location>
        <begin position="487"/>
        <end position="505"/>
    </location>
</feature>
<reference evidence="2" key="1">
    <citation type="submission" date="2021-02" db="EMBL/GenBank/DDBJ databases">
        <authorList>
            <person name="Nowell W R."/>
        </authorList>
    </citation>
    <scope>NUCLEOTIDE SEQUENCE</scope>
</reference>
<dbReference type="Proteomes" id="UP000663828">
    <property type="component" value="Unassembled WGS sequence"/>
</dbReference>
<accession>A0A815EZA6</accession>
<keyword evidence="3" id="KW-1185">Reference proteome</keyword>
<evidence type="ECO:0000313" key="2">
    <source>
        <dbReference type="EMBL" id="CAF1318639.1"/>
    </source>
</evidence>
<evidence type="ECO:0000313" key="3">
    <source>
        <dbReference type="Proteomes" id="UP000663828"/>
    </source>
</evidence>
<evidence type="ECO:0000256" key="1">
    <source>
        <dbReference type="SAM" id="Phobius"/>
    </source>
</evidence>
<organism evidence="2 3">
    <name type="scientific">Adineta ricciae</name>
    <name type="common">Rotifer</name>
    <dbReference type="NCBI Taxonomy" id="249248"/>
    <lineage>
        <taxon>Eukaryota</taxon>
        <taxon>Metazoa</taxon>
        <taxon>Spiralia</taxon>
        <taxon>Gnathifera</taxon>
        <taxon>Rotifera</taxon>
        <taxon>Eurotatoria</taxon>
        <taxon>Bdelloidea</taxon>
        <taxon>Adinetida</taxon>
        <taxon>Adinetidae</taxon>
        <taxon>Adineta</taxon>
    </lineage>
</organism>
<dbReference type="AlphaFoldDB" id="A0A815EZA6"/>
<protein>
    <submittedName>
        <fullName evidence="2">Uncharacterized protein</fullName>
    </submittedName>
</protein>
<keyword evidence="1" id="KW-0472">Membrane</keyword>
<feature type="transmembrane region" description="Helical" evidence="1">
    <location>
        <begin position="390"/>
        <end position="420"/>
    </location>
</feature>